<keyword evidence="2" id="KW-0768">Sushi</keyword>
<keyword evidence="1" id="KW-1015">Disulfide bond</keyword>
<evidence type="ECO:0000313" key="5">
    <source>
        <dbReference type="EMBL" id="MXU86401.1"/>
    </source>
</evidence>
<name>A0A6B0U7M9_IXORI</name>
<feature type="chain" id="PRO_5025453017" evidence="3">
    <location>
        <begin position="17"/>
        <end position="91"/>
    </location>
</feature>
<feature type="signal peptide" evidence="3">
    <location>
        <begin position="1"/>
        <end position="16"/>
    </location>
</feature>
<evidence type="ECO:0000259" key="4">
    <source>
        <dbReference type="PROSITE" id="PS50923"/>
    </source>
</evidence>
<dbReference type="AlphaFoldDB" id="A0A6B0U7M9"/>
<organism evidence="5">
    <name type="scientific">Ixodes ricinus</name>
    <name type="common">Common tick</name>
    <name type="synonym">Acarus ricinus</name>
    <dbReference type="NCBI Taxonomy" id="34613"/>
    <lineage>
        <taxon>Eukaryota</taxon>
        <taxon>Metazoa</taxon>
        <taxon>Ecdysozoa</taxon>
        <taxon>Arthropoda</taxon>
        <taxon>Chelicerata</taxon>
        <taxon>Arachnida</taxon>
        <taxon>Acari</taxon>
        <taxon>Parasitiformes</taxon>
        <taxon>Ixodida</taxon>
        <taxon>Ixodoidea</taxon>
        <taxon>Ixodidae</taxon>
        <taxon>Ixodinae</taxon>
        <taxon>Ixodes</taxon>
    </lineage>
</organism>
<protein>
    <submittedName>
        <fullName evidence="5">Putative secreted protein</fullName>
    </submittedName>
</protein>
<evidence type="ECO:0000256" key="3">
    <source>
        <dbReference type="SAM" id="SignalP"/>
    </source>
</evidence>
<feature type="domain" description="Sushi" evidence="4">
    <location>
        <begin position="1"/>
        <end position="40"/>
    </location>
</feature>
<dbReference type="PROSITE" id="PS50923">
    <property type="entry name" value="SUSHI"/>
    <property type="match status" value="1"/>
</dbReference>
<sequence>MSICCRELACLALVGAFIYLCEHPSSRSWSLLSSTPKCDASNIQSSREFVFDGTRREKLRFEKRRTSVAIFSFSDEPGSTLVAISRKVQHW</sequence>
<comment type="caution">
    <text evidence="2">Lacks conserved residue(s) required for the propagation of feature annotation.</text>
</comment>
<proteinExistence type="predicted"/>
<dbReference type="EMBL" id="GIFC01004318">
    <property type="protein sequence ID" value="MXU86401.1"/>
    <property type="molecule type" value="Transcribed_RNA"/>
</dbReference>
<evidence type="ECO:0000256" key="1">
    <source>
        <dbReference type="ARBA" id="ARBA00023157"/>
    </source>
</evidence>
<dbReference type="InterPro" id="IPR000436">
    <property type="entry name" value="Sushi_SCR_CCP_dom"/>
</dbReference>
<keyword evidence="3" id="KW-0732">Signal</keyword>
<reference evidence="5" key="1">
    <citation type="submission" date="2019-12" db="EMBL/GenBank/DDBJ databases">
        <title>An insight into the sialome of adult female Ixodes ricinus ticks feeding for 6 days.</title>
        <authorList>
            <person name="Perner J."/>
            <person name="Ribeiro J.M.C."/>
        </authorList>
    </citation>
    <scope>NUCLEOTIDE SEQUENCE</scope>
    <source>
        <strain evidence="5">Semi-engorged</strain>
        <tissue evidence="5">Salivary glands</tissue>
    </source>
</reference>
<accession>A0A6B0U7M9</accession>
<evidence type="ECO:0000256" key="2">
    <source>
        <dbReference type="PROSITE-ProRule" id="PRU00302"/>
    </source>
</evidence>